<accession>A0A6J4I3U0</accession>
<name>A0A6J4I3U0_9CYAN</name>
<evidence type="ECO:0000313" key="1">
    <source>
        <dbReference type="EMBL" id="CAA9240779.1"/>
    </source>
</evidence>
<organism evidence="1">
    <name type="scientific">uncultured Coleofasciculus sp</name>
    <dbReference type="NCBI Taxonomy" id="1267456"/>
    <lineage>
        <taxon>Bacteria</taxon>
        <taxon>Bacillati</taxon>
        <taxon>Cyanobacteriota</taxon>
        <taxon>Cyanophyceae</taxon>
        <taxon>Coleofasciculales</taxon>
        <taxon>Coleofasciculaceae</taxon>
        <taxon>Coleofasciculus</taxon>
        <taxon>environmental samples</taxon>
    </lineage>
</organism>
<proteinExistence type="predicted"/>
<gene>
    <name evidence="1" type="ORF">AVDCRST_MAG92-1513</name>
</gene>
<dbReference type="EMBL" id="CADCTM010000219">
    <property type="protein sequence ID" value="CAA9240779.1"/>
    <property type="molecule type" value="Genomic_DNA"/>
</dbReference>
<sequence length="64" mass="7239">MKSRKDCAIAFLESAKASSVAHFIKSQSERHLPSVQAQLPQTLVSLDNYSFQFNISRNSLLKRD</sequence>
<protein>
    <submittedName>
        <fullName evidence="1">Uncharacterized protein</fullName>
    </submittedName>
</protein>
<reference evidence="1" key="1">
    <citation type="submission" date="2020-02" db="EMBL/GenBank/DDBJ databases">
        <authorList>
            <person name="Meier V. D."/>
        </authorList>
    </citation>
    <scope>NUCLEOTIDE SEQUENCE</scope>
    <source>
        <strain evidence="1">AVDCRST_MAG92</strain>
    </source>
</reference>
<dbReference type="AlphaFoldDB" id="A0A6J4I3U0"/>